<name>A0A0V1ALP2_TRIBR</name>
<keyword evidence="2" id="KW-1185">Reference proteome</keyword>
<evidence type="ECO:0000313" key="2">
    <source>
        <dbReference type="Proteomes" id="UP000054653"/>
    </source>
</evidence>
<comment type="caution">
    <text evidence="1">The sequence shown here is derived from an EMBL/GenBank/DDBJ whole genome shotgun (WGS) entry which is preliminary data.</text>
</comment>
<organism evidence="1 2">
    <name type="scientific">Trichinella britovi</name>
    <name type="common">Parasitic roundworm</name>
    <dbReference type="NCBI Taxonomy" id="45882"/>
    <lineage>
        <taxon>Eukaryota</taxon>
        <taxon>Metazoa</taxon>
        <taxon>Ecdysozoa</taxon>
        <taxon>Nematoda</taxon>
        <taxon>Enoplea</taxon>
        <taxon>Dorylaimia</taxon>
        <taxon>Trichinellida</taxon>
        <taxon>Trichinellidae</taxon>
        <taxon>Trichinella</taxon>
    </lineage>
</organism>
<reference evidence="1 2" key="1">
    <citation type="submission" date="2015-01" db="EMBL/GenBank/DDBJ databases">
        <title>Evolution of Trichinella species and genotypes.</title>
        <authorList>
            <person name="Korhonen P.K."/>
            <person name="Edoardo P."/>
            <person name="Giuseppe L.R."/>
            <person name="Gasser R.B."/>
        </authorList>
    </citation>
    <scope>NUCLEOTIDE SEQUENCE [LARGE SCALE GENOMIC DNA]</scope>
    <source>
        <strain evidence="1">ISS120</strain>
    </source>
</reference>
<sequence>MTCLLEGNGADCIVHCNESDKLRRGVLKSTKKFAVVNCCLRIPCDITHFLVPRAGNRESGFREPDTSQVVIANLLRSIVVRNS</sequence>
<dbReference type="Proteomes" id="UP000054653">
    <property type="component" value="Unassembled WGS sequence"/>
</dbReference>
<gene>
    <name evidence="1" type="ORF">T03_5180</name>
</gene>
<dbReference type="EMBL" id="JYDI01002466">
    <property type="protein sequence ID" value="KRY25228.1"/>
    <property type="molecule type" value="Genomic_DNA"/>
</dbReference>
<evidence type="ECO:0000313" key="1">
    <source>
        <dbReference type="EMBL" id="KRY25228.1"/>
    </source>
</evidence>
<protein>
    <submittedName>
        <fullName evidence="1">Uncharacterized protein</fullName>
    </submittedName>
</protein>
<accession>A0A0V1ALP2</accession>
<proteinExistence type="predicted"/>
<dbReference type="AlphaFoldDB" id="A0A0V1ALP2"/>